<proteinExistence type="predicted"/>
<dbReference type="GO" id="GO:0005886">
    <property type="term" value="C:plasma membrane"/>
    <property type="evidence" value="ECO:0007669"/>
    <property type="project" value="UniProtKB-SubCell"/>
</dbReference>
<dbReference type="GO" id="GO:0005524">
    <property type="term" value="F:ATP binding"/>
    <property type="evidence" value="ECO:0007669"/>
    <property type="project" value="UniProtKB-KW"/>
</dbReference>
<dbReference type="InterPro" id="IPR036640">
    <property type="entry name" value="ABC1_TM_sf"/>
</dbReference>
<dbReference type="PROSITE" id="PS50929">
    <property type="entry name" value="ABC_TM1F"/>
    <property type="match status" value="1"/>
</dbReference>
<dbReference type="InterPro" id="IPR039421">
    <property type="entry name" value="Type_1_exporter"/>
</dbReference>
<keyword evidence="6 7" id="KW-0472">Membrane</keyword>
<keyword evidence="3" id="KW-0547">Nucleotide-binding</keyword>
<feature type="transmembrane region" description="Helical" evidence="7">
    <location>
        <begin position="15"/>
        <end position="34"/>
    </location>
</feature>
<name>A0A0E9LZN7_9BACT</name>
<dbReference type="PROSITE" id="PS00211">
    <property type="entry name" value="ABC_TRANSPORTER_1"/>
    <property type="match status" value="1"/>
</dbReference>
<evidence type="ECO:0000313" key="11">
    <source>
        <dbReference type="Proteomes" id="UP000032900"/>
    </source>
</evidence>
<evidence type="ECO:0000256" key="7">
    <source>
        <dbReference type="SAM" id="Phobius"/>
    </source>
</evidence>
<dbReference type="InterPro" id="IPR017871">
    <property type="entry name" value="ABC_transporter-like_CS"/>
</dbReference>
<dbReference type="PANTHER" id="PTHR43394">
    <property type="entry name" value="ATP-DEPENDENT PERMEASE MDL1, MITOCHONDRIAL"/>
    <property type="match status" value="1"/>
</dbReference>
<evidence type="ECO:0000256" key="6">
    <source>
        <dbReference type="ARBA" id="ARBA00023136"/>
    </source>
</evidence>
<evidence type="ECO:0000259" key="9">
    <source>
        <dbReference type="PROSITE" id="PS50929"/>
    </source>
</evidence>
<keyword evidence="2 7" id="KW-0812">Transmembrane</keyword>
<feature type="domain" description="ABC transmembrane type-1" evidence="9">
    <location>
        <begin position="20"/>
        <end position="304"/>
    </location>
</feature>
<dbReference type="STRING" id="1236989.JCM15548_13081"/>
<dbReference type="SMART" id="SM00382">
    <property type="entry name" value="AAA"/>
    <property type="match status" value="1"/>
</dbReference>
<evidence type="ECO:0000259" key="8">
    <source>
        <dbReference type="PROSITE" id="PS50893"/>
    </source>
</evidence>
<dbReference type="PROSITE" id="PS50893">
    <property type="entry name" value="ABC_TRANSPORTER_2"/>
    <property type="match status" value="1"/>
</dbReference>
<feature type="transmembrane region" description="Helical" evidence="7">
    <location>
        <begin position="161"/>
        <end position="184"/>
    </location>
</feature>
<gene>
    <name evidence="10" type="ORF">JCM15548_13081</name>
</gene>
<comment type="caution">
    <text evidence="10">The sequence shown here is derived from an EMBL/GenBank/DDBJ whole genome shotgun (WGS) entry which is preliminary data.</text>
</comment>
<feature type="domain" description="ABC transporter" evidence="8">
    <location>
        <begin position="341"/>
        <end position="577"/>
    </location>
</feature>
<keyword evidence="11" id="KW-1185">Reference proteome</keyword>
<dbReference type="PANTHER" id="PTHR43394:SF1">
    <property type="entry name" value="ATP-BINDING CASSETTE SUB-FAMILY B MEMBER 10, MITOCHONDRIAL"/>
    <property type="match status" value="1"/>
</dbReference>
<protein>
    <submittedName>
        <fullName evidence="10">ATP-binding protein of ABC transporter</fullName>
    </submittedName>
</protein>
<sequence>MLAKLKFLLYYTHRFRWWYAGGVVFLALTIWASVTIPEYIQKSIDIIAQGRAGNEDQFYQYVAIILGLALVLIIVRTFSRILFFVPGRLIERKLKGEMFQKLSSFGKDYYDDNSAGSIISRINNDINGVRMITGFGLLQIGNILFSLSVTPYKMWAMSPTLTLYCMVPLVVIFIIVRTGMVVMVKNTHLRMDALQRLSGKTVSFLSGNGVIKSYNIHKWAENQVEKENVSLFDYTLKISWIRSFVMPLLGSMEQILKIVVLFVGGLYVINGEFTIGELTEYIAYAALLTHPIMGLGWVLTVFQQGFVGISSIQTIMDRKGVDDLKPGLPTEEKSRLVHQGVSVKNLNFTYHNGEGPALKHISFDIRPGQVIGITGRLGSGKTTLINCLNGYLKVPPGTLYFGQKDASELRGHDIRSAVRTVSQDVFLFSDTVENNIAFGAGLNLEEEHLQNVVYRSALADELGRFPKKEKTMVGEKGIMLSGGQKQRISLARALYAPGQLLILDDVFSAVDSDTERFLIRQLFENKVASSLLIISNRMSVLERTDFTIVLEEGQMVAKGTHEELLRDSEFYRETWQVQEGGRK</sequence>
<dbReference type="RefSeq" id="WP_062126088.1">
    <property type="nucleotide sequence ID" value="NZ_BAZW01000029.1"/>
</dbReference>
<dbReference type="CDD" id="cd18541">
    <property type="entry name" value="ABC_6TM_TmrB_like"/>
    <property type="match status" value="1"/>
</dbReference>
<dbReference type="Pfam" id="PF00664">
    <property type="entry name" value="ABC_membrane"/>
    <property type="match status" value="1"/>
</dbReference>
<comment type="subcellular location">
    <subcellularLocation>
        <location evidence="1">Cell membrane</location>
        <topology evidence="1">Multi-pass membrane protein</topology>
    </subcellularLocation>
</comment>
<dbReference type="GO" id="GO:0016887">
    <property type="term" value="F:ATP hydrolysis activity"/>
    <property type="evidence" value="ECO:0007669"/>
    <property type="project" value="InterPro"/>
</dbReference>
<keyword evidence="5 7" id="KW-1133">Transmembrane helix</keyword>
<feature type="transmembrane region" description="Helical" evidence="7">
    <location>
        <begin position="129"/>
        <end position="149"/>
    </location>
</feature>
<dbReference type="Gene3D" id="3.40.50.300">
    <property type="entry name" value="P-loop containing nucleotide triphosphate hydrolases"/>
    <property type="match status" value="1"/>
</dbReference>
<feature type="transmembrane region" description="Helical" evidence="7">
    <location>
        <begin position="58"/>
        <end position="85"/>
    </location>
</feature>
<dbReference type="OrthoDB" id="9760358at2"/>
<keyword evidence="4 10" id="KW-0067">ATP-binding</keyword>
<evidence type="ECO:0000256" key="2">
    <source>
        <dbReference type="ARBA" id="ARBA00022692"/>
    </source>
</evidence>
<feature type="transmembrane region" description="Helical" evidence="7">
    <location>
        <begin position="281"/>
        <end position="302"/>
    </location>
</feature>
<dbReference type="Pfam" id="PF00005">
    <property type="entry name" value="ABC_tran"/>
    <property type="match status" value="1"/>
</dbReference>
<evidence type="ECO:0000256" key="1">
    <source>
        <dbReference type="ARBA" id="ARBA00004651"/>
    </source>
</evidence>
<evidence type="ECO:0000256" key="5">
    <source>
        <dbReference type="ARBA" id="ARBA00022989"/>
    </source>
</evidence>
<evidence type="ECO:0000256" key="4">
    <source>
        <dbReference type="ARBA" id="ARBA00022840"/>
    </source>
</evidence>
<accession>A0A0E9LZN7</accession>
<dbReference type="Gene3D" id="1.20.1560.10">
    <property type="entry name" value="ABC transporter type 1, transmembrane domain"/>
    <property type="match status" value="1"/>
</dbReference>
<dbReference type="AlphaFoldDB" id="A0A0E9LZN7"/>
<dbReference type="GO" id="GO:0015421">
    <property type="term" value="F:ABC-type oligopeptide transporter activity"/>
    <property type="evidence" value="ECO:0007669"/>
    <property type="project" value="TreeGrafter"/>
</dbReference>
<dbReference type="Proteomes" id="UP000032900">
    <property type="component" value="Unassembled WGS sequence"/>
</dbReference>
<dbReference type="InterPro" id="IPR011527">
    <property type="entry name" value="ABC1_TM_dom"/>
</dbReference>
<organism evidence="10 11">
    <name type="scientific">Geofilum rubicundum JCM 15548</name>
    <dbReference type="NCBI Taxonomy" id="1236989"/>
    <lineage>
        <taxon>Bacteria</taxon>
        <taxon>Pseudomonadati</taxon>
        <taxon>Bacteroidota</taxon>
        <taxon>Bacteroidia</taxon>
        <taxon>Marinilabiliales</taxon>
        <taxon>Marinilabiliaceae</taxon>
        <taxon>Geofilum</taxon>
    </lineage>
</organism>
<dbReference type="SUPFAM" id="SSF90123">
    <property type="entry name" value="ABC transporter transmembrane region"/>
    <property type="match status" value="1"/>
</dbReference>
<dbReference type="InterPro" id="IPR003593">
    <property type="entry name" value="AAA+_ATPase"/>
</dbReference>
<dbReference type="SUPFAM" id="SSF52540">
    <property type="entry name" value="P-loop containing nucleoside triphosphate hydrolases"/>
    <property type="match status" value="1"/>
</dbReference>
<dbReference type="InterPro" id="IPR027417">
    <property type="entry name" value="P-loop_NTPase"/>
</dbReference>
<feature type="transmembrane region" description="Helical" evidence="7">
    <location>
        <begin position="244"/>
        <end position="269"/>
    </location>
</feature>
<evidence type="ECO:0000256" key="3">
    <source>
        <dbReference type="ARBA" id="ARBA00022741"/>
    </source>
</evidence>
<dbReference type="EMBL" id="BAZW01000029">
    <property type="protein sequence ID" value="GAO30773.1"/>
    <property type="molecule type" value="Genomic_DNA"/>
</dbReference>
<evidence type="ECO:0000313" key="10">
    <source>
        <dbReference type="EMBL" id="GAO30773.1"/>
    </source>
</evidence>
<dbReference type="InterPro" id="IPR003439">
    <property type="entry name" value="ABC_transporter-like_ATP-bd"/>
</dbReference>
<reference evidence="10 11" key="1">
    <citation type="journal article" date="2015" name="Microbes Environ.">
        <title>Distribution and evolution of nitrogen fixation genes in the phylum bacteroidetes.</title>
        <authorList>
            <person name="Inoue J."/>
            <person name="Oshima K."/>
            <person name="Suda W."/>
            <person name="Sakamoto M."/>
            <person name="Iino T."/>
            <person name="Noda S."/>
            <person name="Hongoh Y."/>
            <person name="Hattori M."/>
            <person name="Ohkuma M."/>
        </authorList>
    </citation>
    <scope>NUCLEOTIDE SEQUENCE [LARGE SCALE GENOMIC DNA]</scope>
    <source>
        <strain evidence="10">JCM 15548</strain>
    </source>
</reference>